<evidence type="ECO:0000313" key="12">
    <source>
        <dbReference type="Proteomes" id="UP000310066"/>
    </source>
</evidence>
<dbReference type="Pfam" id="PF14498">
    <property type="entry name" value="Glyco_hyd_65N_2"/>
    <property type="match status" value="1"/>
</dbReference>
<evidence type="ECO:0000256" key="3">
    <source>
        <dbReference type="ARBA" id="ARBA00022701"/>
    </source>
</evidence>
<feature type="region of interest" description="Disordered" evidence="7">
    <location>
        <begin position="189"/>
        <end position="209"/>
    </location>
</feature>
<evidence type="ECO:0000256" key="4">
    <source>
        <dbReference type="ARBA" id="ARBA00023017"/>
    </source>
</evidence>
<feature type="domain" description="Glycosyl hydrolase family 95 catalytic" evidence="10">
    <location>
        <begin position="1044"/>
        <end position="1453"/>
    </location>
</feature>
<dbReference type="Pfam" id="PF05783">
    <property type="entry name" value="DLIC"/>
    <property type="match status" value="2"/>
</dbReference>
<feature type="region of interest" description="Disordered" evidence="7">
    <location>
        <begin position="509"/>
        <end position="553"/>
    </location>
</feature>
<evidence type="ECO:0000256" key="6">
    <source>
        <dbReference type="ARBA" id="ARBA00023212"/>
    </source>
</evidence>
<dbReference type="GO" id="GO:0004560">
    <property type="term" value="F:alpha-L-fucosidase activity"/>
    <property type="evidence" value="ECO:0007669"/>
    <property type="project" value="TreeGrafter"/>
</dbReference>
<dbReference type="OrthoDB" id="2848340at2759"/>
<name>A0A4U0VE11_9PEZI</name>
<keyword evidence="4" id="KW-0243">Dynein</keyword>
<evidence type="ECO:0000313" key="11">
    <source>
        <dbReference type="EMBL" id="TKA47297.1"/>
    </source>
</evidence>
<feature type="compositionally biased region" description="Basic and acidic residues" evidence="7">
    <location>
        <begin position="509"/>
        <end position="519"/>
    </location>
</feature>
<feature type="domain" description="Alpha fucosidase A-like C-terminal" evidence="9">
    <location>
        <begin position="1498"/>
        <end position="1601"/>
    </location>
</feature>
<dbReference type="InterPro" id="IPR013780">
    <property type="entry name" value="Glyco_hydro_b"/>
</dbReference>
<evidence type="ECO:0000256" key="1">
    <source>
        <dbReference type="ARBA" id="ARBA00004245"/>
    </source>
</evidence>
<dbReference type="Gene3D" id="1.50.10.10">
    <property type="match status" value="1"/>
</dbReference>
<evidence type="ECO:0000256" key="5">
    <source>
        <dbReference type="ARBA" id="ARBA00023175"/>
    </source>
</evidence>
<evidence type="ECO:0000259" key="10">
    <source>
        <dbReference type="Pfam" id="PF22124"/>
    </source>
</evidence>
<evidence type="ECO:0000259" key="9">
    <source>
        <dbReference type="Pfam" id="PF21307"/>
    </source>
</evidence>
<dbReference type="InterPro" id="IPR008928">
    <property type="entry name" value="6-hairpin_glycosidase_sf"/>
</dbReference>
<comment type="subcellular location">
    <subcellularLocation>
        <location evidence="1">Cytoplasm</location>
        <location evidence="1">Cytoskeleton</location>
    </subcellularLocation>
</comment>
<keyword evidence="3" id="KW-0493">Microtubule</keyword>
<feature type="compositionally biased region" description="Polar residues" evidence="7">
    <location>
        <begin position="671"/>
        <end position="685"/>
    </location>
</feature>
<reference evidence="11 12" key="1">
    <citation type="submission" date="2017-03" db="EMBL/GenBank/DDBJ databases">
        <title>Genomes of endolithic fungi from Antarctica.</title>
        <authorList>
            <person name="Coleine C."/>
            <person name="Masonjones S."/>
            <person name="Stajich J.E."/>
        </authorList>
    </citation>
    <scope>NUCLEOTIDE SEQUENCE [LARGE SCALE GENOMIC DNA]</scope>
    <source>
        <strain evidence="11 12">CCFEE 5311</strain>
    </source>
</reference>
<dbReference type="InterPro" id="IPR025363">
    <property type="entry name" value="DUF4267"/>
</dbReference>
<evidence type="ECO:0000256" key="7">
    <source>
        <dbReference type="SAM" id="MobiDB-lite"/>
    </source>
</evidence>
<proteinExistence type="predicted"/>
<dbReference type="Gene3D" id="2.70.98.50">
    <property type="entry name" value="putative glycoside hydrolase family protein from bacillus halodurans"/>
    <property type="match status" value="1"/>
</dbReference>
<evidence type="ECO:0000256" key="2">
    <source>
        <dbReference type="ARBA" id="ARBA00022490"/>
    </source>
</evidence>
<dbReference type="InterPro" id="IPR012341">
    <property type="entry name" value="6hp_glycosidase-like_sf"/>
</dbReference>
<dbReference type="Proteomes" id="UP000310066">
    <property type="component" value="Unassembled WGS sequence"/>
</dbReference>
<protein>
    <submittedName>
        <fullName evidence="11">Uncharacterized protein</fullName>
    </submittedName>
</protein>
<feature type="region of interest" description="Disordered" evidence="7">
    <location>
        <begin position="664"/>
        <end position="724"/>
    </location>
</feature>
<feature type="compositionally biased region" description="Gly residues" evidence="7">
    <location>
        <begin position="293"/>
        <end position="304"/>
    </location>
</feature>
<keyword evidence="2" id="KW-0963">Cytoplasm</keyword>
<dbReference type="SUPFAM" id="SSF48208">
    <property type="entry name" value="Six-hairpin glycosidases"/>
    <property type="match status" value="1"/>
</dbReference>
<feature type="region of interest" description="Disordered" evidence="7">
    <location>
        <begin position="603"/>
        <end position="631"/>
    </location>
</feature>
<dbReference type="InterPro" id="IPR054363">
    <property type="entry name" value="GH95_cat"/>
</dbReference>
<dbReference type="Pfam" id="PF22124">
    <property type="entry name" value="Glyco_hydro_95_cat"/>
    <property type="match status" value="1"/>
</dbReference>
<dbReference type="PANTHER" id="PTHR31084">
    <property type="entry name" value="ALPHA-L-FUCOSIDASE 2"/>
    <property type="match status" value="1"/>
</dbReference>
<accession>A0A4U0VE11</accession>
<feature type="compositionally biased region" description="Basic and acidic residues" evidence="7">
    <location>
        <begin position="603"/>
        <end position="615"/>
    </location>
</feature>
<comment type="caution">
    <text evidence="11">The sequence shown here is derived from an EMBL/GenBank/DDBJ whole genome shotgun (WGS) entry which is preliminary data.</text>
</comment>
<dbReference type="Pfam" id="PF14087">
    <property type="entry name" value="DUF4267"/>
    <property type="match status" value="1"/>
</dbReference>
<dbReference type="EMBL" id="NAJP01000006">
    <property type="protein sequence ID" value="TKA47297.1"/>
    <property type="molecule type" value="Genomic_DNA"/>
</dbReference>
<dbReference type="Gene3D" id="2.60.40.1180">
    <property type="entry name" value="Golgi alpha-mannosidase II"/>
    <property type="match status" value="1"/>
</dbReference>
<dbReference type="InterPro" id="IPR027414">
    <property type="entry name" value="GH95_N_dom"/>
</dbReference>
<dbReference type="PANTHER" id="PTHR31084:SF0">
    <property type="entry name" value="ALPHA-L-FUCOSIDASE 2"/>
    <property type="match status" value="1"/>
</dbReference>
<evidence type="ECO:0000259" key="8">
    <source>
        <dbReference type="Pfam" id="PF14498"/>
    </source>
</evidence>
<dbReference type="Pfam" id="PF21307">
    <property type="entry name" value="Glyco_hydro_95_C"/>
    <property type="match status" value="1"/>
</dbReference>
<sequence>MSSAFESFRANLPPPAECLAILVGCMELTVFGLGGLANPVEFCKGYGLPLITSSSTTSSNTATKANYNDNDNDKLQQAYVAAIAARNIQNGVLLLTLGCYVRDRRALGVAVAAGLVATVADTLIVQYYGLKEAVWGHVFGEQRTEIWSNLLRQTREAQARSRTQAVQHRELIVCGGSPEDQQAFVRTLARPPPPAPPNRHRDQRGANVDTRMPKGEVRLSNRYAYGYGRVTLYSPPQQSAGVAVLLGGEAEEVARLEVHTLPEPDAEYERTLRRLLEVRERKEGDGEEADDGSSGGPARGGAVGEGRRPAVCVLLSWKEPWRFLSLLRRWLQLIAHALLAPDVPAEDPLEVLKEHGLALTIVVQHVEAQEVLERENYREETFDFISQCIRTCVLPLSAALVYTSSSLPPQQPGSALSQTQRVLYSSLGLSLGPLSPAPPKGSTPAGREDLAPKHNVVDRMAIVVPSGWDSAGKIRLLSENFTPESVLEAWAADLKVPFRLLAHPIKEVDDNEADPKTEHANGGAEQEVYATSDAGEEDPDLSARSFPPSKPPASAIATYEQAILDHNAHKAPKLPQIEVTTKPDQHFLAEMRAHLLHLEAEDAKHAKQSPDRDQRVSNTSTGRAGASGLLSGEQTGALGELGAVSFNVGGVSYNTVTAEAAIERLRRPQQPEESSPRVSSNPSLATSSPRSTTPRPPKREDREVSTGTPVLASAKSSGGARTDDLPIDKLEEYFHSLMKRGGGGGSGARVRDIAMRSDLTLSVSLTKYAWMVALLIDAQADHNFSRKRRGCVHWNDSFVIGNGRVGAVVAGSVNSDTIHLNEDSLWSGGPLYRVNPDAASQMPNIQAYIRDGDPHDATTLASYAYQGTPVSTQHYDPLGDLSLTMLDGIGNATNYERWLDLSDGTTGIYYNIENVTYQRELFGSEPAGVIAMRIVSDKKGAVSFNLHLDRGQGGSLNRWEDSSRKQGNDTIIMEGASEGKHPIGFATAARIVSTDGKVSTLGDYVFCRNATEAWVYVAAWTTFRREDPLSAVLSDLDAARSETYNSIRQAHVADYQTYFNRTSLNLGASTAAQKTNQTTNARLTALASGAFDPEIAALYFQFGRYLLIATSRAGTLPPNLQGIWSSDLDPQWGSKYTININLQMNYWPALVTNLADLTSPLYDLIANMHINGTEVARNMYNVSGAMAHHNTDAWADCAPQDDYFTSTWWPSGLGWLSQHLMEDYLYTGNATALRAHFQIMHDALEFYVNFVTDGPNGWKVTSPSISPENGYFVPNSTDQEAITMGPTMDNSIIWQLVGYVLEAQDILNIDDSNFTAQITSLRAALPPLRVSYFGGIQEWIYDYKETEIGHRHFSPLFGLYPGSQITSANATTFNAAKTTLVRRLVAGGGDTGWSRAWAISLAARSFLNDQVHADLVHLLVNLTYPTSMLDTGPPAAFQIDGNFGGPAGIAEALLQSHELVGGANGTSAPAYGYGASSSPQTAANGSQLSATYWGYPGSKTTLIRLLPALPQQWAQNGGGSVSGLRARGGFDIDIAWDGSGKLTVANVTSLLGNPAWVTVGSEPLGVHGAMTNVTGSSINVQGAGSGRFVLLQSKQGETYSVTSA</sequence>
<keyword evidence="5" id="KW-0505">Motor protein</keyword>
<organism evidence="11 12">
    <name type="scientific">Friedmanniomyces endolithicus</name>
    <dbReference type="NCBI Taxonomy" id="329885"/>
    <lineage>
        <taxon>Eukaryota</taxon>
        <taxon>Fungi</taxon>
        <taxon>Dikarya</taxon>
        <taxon>Ascomycota</taxon>
        <taxon>Pezizomycotina</taxon>
        <taxon>Dothideomycetes</taxon>
        <taxon>Dothideomycetidae</taxon>
        <taxon>Mycosphaerellales</taxon>
        <taxon>Teratosphaeriaceae</taxon>
        <taxon>Friedmanniomyces</taxon>
    </lineage>
</organism>
<gene>
    <name evidence="11" type="ORF">B0A54_02775</name>
</gene>
<dbReference type="InterPro" id="IPR022780">
    <property type="entry name" value="Dynein_light_int_chain"/>
</dbReference>
<keyword evidence="6" id="KW-0206">Cytoskeleton</keyword>
<dbReference type="GO" id="GO:0005874">
    <property type="term" value="C:microtubule"/>
    <property type="evidence" value="ECO:0007669"/>
    <property type="project" value="UniProtKB-KW"/>
</dbReference>
<dbReference type="GO" id="GO:0005975">
    <property type="term" value="P:carbohydrate metabolic process"/>
    <property type="evidence" value="ECO:0007669"/>
    <property type="project" value="InterPro"/>
</dbReference>
<feature type="domain" description="Glycosyl hydrolase family 95 N-terminal" evidence="8">
    <location>
        <begin position="791"/>
        <end position="1025"/>
    </location>
</feature>
<dbReference type="InterPro" id="IPR049053">
    <property type="entry name" value="AFCA-like_C"/>
</dbReference>
<feature type="region of interest" description="Disordered" evidence="7">
    <location>
        <begin position="279"/>
        <end position="305"/>
    </location>
</feature>
<dbReference type="GO" id="GO:0030286">
    <property type="term" value="C:dynein complex"/>
    <property type="evidence" value="ECO:0007669"/>
    <property type="project" value="UniProtKB-KW"/>
</dbReference>